<proteinExistence type="predicted"/>
<dbReference type="Gene3D" id="1.10.150.750">
    <property type="match status" value="1"/>
</dbReference>
<dbReference type="InterPro" id="IPR023214">
    <property type="entry name" value="HAD_sf"/>
</dbReference>
<dbReference type="InterPro" id="IPR006328">
    <property type="entry name" value="2-HAD"/>
</dbReference>
<dbReference type="PANTHER" id="PTHR43316:SF9">
    <property type="entry name" value="ACID DEHALOGENASE, PUTATIVE (AFU_ORTHOLOGUE AFUA_6G14460)-RELATED"/>
    <property type="match status" value="1"/>
</dbReference>
<dbReference type="Pfam" id="PF00702">
    <property type="entry name" value="Hydrolase"/>
    <property type="match status" value="1"/>
</dbReference>
<dbReference type="Proteomes" id="UP000253509">
    <property type="component" value="Unassembled WGS sequence"/>
</dbReference>
<organism evidence="2 3">
    <name type="scientific">Brevibacterium celere</name>
    <dbReference type="NCBI Taxonomy" id="225845"/>
    <lineage>
        <taxon>Bacteria</taxon>
        <taxon>Bacillati</taxon>
        <taxon>Actinomycetota</taxon>
        <taxon>Actinomycetes</taxon>
        <taxon>Micrococcales</taxon>
        <taxon>Brevibacteriaceae</taxon>
        <taxon>Brevibacterium</taxon>
    </lineage>
</organism>
<comment type="caution">
    <text evidence="2">The sequence shown here is derived from an EMBL/GenBank/DDBJ whole genome shotgun (WGS) entry which is preliminary data.</text>
</comment>
<dbReference type="RefSeq" id="WP_113905172.1">
    <property type="nucleotide sequence ID" value="NZ_QNSB01000012.1"/>
</dbReference>
<dbReference type="SFLD" id="SFLDG01129">
    <property type="entry name" value="C1.5:_HAD__Beta-PGM__Phosphata"/>
    <property type="match status" value="1"/>
</dbReference>
<gene>
    <name evidence="2" type="ORF">DFO65_11220</name>
</gene>
<evidence type="ECO:0000256" key="1">
    <source>
        <dbReference type="ARBA" id="ARBA00022801"/>
    </source>
</evidence>
<dbReference type="GO" id="GO:0019120">
    <property type="term" value="F:hydrolase activity, acting on acid halide bonds, in C-halide compounds"/>
    <property type="evidence" value="ECO:0007669"/>
    <property type="project" value="InterPro"/>
</dbReference>
<sequence length="222" mass="25492">MTETLTPKFITFDMMGTLIKLEWTAEALNLVADRLSSEDAEKFVVTFRNHRENEIIGRYRDYPVIIRDAWQLSCNEWRIEFRQSDVDRLIDALSSWGPHDDVVEPLQRLAAKYPLVVLTNHCDRLVRKNSDRLGVELYRVLTAEQAQAYKPHKAAFRYLFDQLDAKPSDLLHVSAHLWHDWIPAAQLGVEHQAYIDRGFDPLITAPGAYTDTLAGISDRVGA</sequence>
<protein>
    <submittedName>
        <fullName evidence="2">2-haloacid dehalogenase</fullName>
    </submittedName>
</protein>
<dbReference type="InterPro" id="IPR051540">
    <property type="entry name" value="S-2-haloacid_dehalogenase"/>
</dbReference>
<accession>A0A366IG62</accession>
<keyword evidence="3" id="KW-1185">Reference proteome</keyword>
<dbReference type="SFLD" id="SFLDS00003">
    <property type="entry name" value="Haloacid_Dehalogenase"/>
    <property type="match status" value="1"/>
</dbReference>
<dbReference type="AlphaFoldDB" id="A0A366IG62"/>
<evidence type="ECO:0000313" key="3">
    <source>
        <dbReference type="Proteomes" id="UP000253509"/>
    </source>
</evidence>
<dbReference type="NCBIfam" id="TIGR01428">
    <property type="entry name" value="HAD_type_II"/>
    <property type="match status" value="1"/>
</dbReference>
<dbReference type="NCBIfam" id="TIGR01493">
    <property type="entry name" value="HAD-SF-IA-v2"/>
    <property type="match status" value="1"/>
</dbReference>
<evidence type="ECO:0000313" key="2">
    <source>
        <dbReference type="EMBL" id="RBP69486.1"/>
    </source>
</evidence>
<dbReference type="Gene3D" id="3.40.50.1000">
    <property type="entry name" value="HAD superfamily/HAD-like"/>
    <property type="match status" value="1"/>
</dbReference>
<dbReference type="SUPFAM" id="SSF56784">
    <property type="entry name" value="HAD-like"/>
    <property type="match status" value="1"/>
</dbReference>
<dbReference type="EMBL" id="QNSB01000012">
    <property type="protein sequence ID" value="RBP69486.1"/>
    <property type="molecule type" value="Genomic_DNA"/>
</dbReference>
<dbReference type="InterPro" id="IPR006439">
    <property type="entry name" value="HAD-SF_hydro_IA"/>
</dbReference>
<dbReference type="InterPro" id="IPR036412">
    <property type="entry name" value="HAD-like_sf"/>
</dbReference>
<name>A0A366IG62_9MICO</name>
<dbReference type="PANTHER" id="PTHR43316">
    <property type="entry name" value="HYDROLASE, HALOACID DELAHOGENASE-RELATED"/>
    <property type="match status" value="1"/>
</dbReference>
<keyword evidence="1" id="KW-0378">Hydrolase</keyword>
<reference evidence="2 3" key="1">
    <citation type="submission" date="2018-06" db="EMBL/GenBank/DDBJ databases">
        <title>Freshwater and sediment microbial communities from various areas in North America, analyzing microbe dynamics in response to fracking.</title>
        <authorList>
            <person name="Lamendella R."/>
        </authorList>
    </citation>
    <scope>NUCLEOTIDE SEQUENCE [LARGE SCALE GENOMIC DNA]</scope>
    <source>
        <strain evidence="2 3">3b_TX</strain>
    </source>
</reference>